<evidence type="ECO:0000313" key="2">
    <source>
        <dbReference type="Proteomes" id="UP000291286"/>
    </source>
</evidence>
<proteinExistence type="predicted"/>
<protein>
    <submittedName>
        <fullName evidence="1">Uncharacterized protein</fullName>
    </submittedName>
</protein>
<name>A0A4Q8LEN5_9GAMM</name>
<dbReference type="PROSITE" id="PS51257">
    <property type="entry name" value="PROKAR_LIPOPROTEIN"/>
    <property type="match status" value="1"/>
</dbReference>
<sequence length="115" mass="12644">MRAIAFAARRLARYGFRVGLLLAVLGVGACARNKVQPVQPVPAPIIIRVPEARYVPIPEEMTEACRWVADGALRDVLVVARGRRQCLERYESQLRQIRAVQGTPVPVSSELGGKP</sequence>
<gene>
    <name evidence="1" type="ORF">EA661_13005</name>
</gene>
<organism evidence="1 2">
    <name type="scientific">Pseudoxanthomonas winnipegensis</name>
    <dbReference type="NCBI Taxonomy" id="2480810"/>
    <lineage>
        <taxon>Bacteria</taxon>
        <taxon>Pseudomonadati</taxon>
        <taxon>Pseudomonadota</taxon>
        <taxon>Gammaproteobacteria</taxon>
        <taxon>Lysobacterales</taxon>
        <taxon>Lysobacteraceae</taxon>
        <taxon>Pseudoxanthomonas</taxon>
    </lineage>
</organism>
<reference evidence="1 2" key="1">
    <citation type="submission" date="2019-02" db="EMBL/GenBank/DDBJ databases">
        <title>WGS of Pseudoxanthomonas species novum from clinical isolates.</title>
        <authorList>
            <person name="Bernier A.-M."/>
            <person name="Bernard K."/>
            <person name="Vachon A."/>
        </authorList>
    </citation>
    <scope>NUCLEOTIDE SEQUENCE [LARGE SCALE GENOMIC DNA]</scope>
    <source>
        <strain evidence="1 2">NML171202</strain>
    </source>
</reference>
<dbReference type="EMBL" id="SHMB01000005">
    <property type="protein sequence ID" value="TAA27666.1"/>
    <property type="molecule type" value="Genomic_DNA"/>
</dbReference>
<evidence type="ECO:0000313" key="1">
    <source>
        <dbReference type="EMBL" id="TAA27666.1"/>
    </source>
</evidence>
<dbReference type="Proteomes" id="UP000291286">
    <property type="component" value="Unassembled WGS sequence"/>
</dbReference>
<dbReference type="RefSeq" id="WP_130519408.1">
    <property type="nucleotide sequence ID" value="NZ_SHMB01000005.1"/>
</dbReference>
<comment type="caution">
    <text evidence="1">The sequence shown here is derived from an EMBL/GenBank/DDBJ whole genome shotgun (WGS) entry which is preliminary data.</text>
</comment>
<dbReference type="AlphaFoldDB" id="A0A4Q8LEN5"/>
<accession>A0A4Q8LEN5</accession>